<comment type="caution">
    <text evidence="1">The sequence shown here is derived from an EMBL/GenBank/DDBJ whole genome shotgun (WGS) entry which is preliminary data.</text>
</comment>
<protein>
    <submittedName>
        <fullName evidence="1">Type II toxin-antitoxin system PemK/MazF family toxin</fullName>
    </submittedName>
</protein>
<reference evidence="1" key="1">
    <citation type="submission" date="2022-06" db="EMBL/GenBank/DDBJ databases">
        <title>Gracilimonas sp. CAU 1638 isolated from sea sediment.</title>
        <authorList>
            <person name="Kim W."/>
        </authorList>
    </citation>
    <scope>NUCLEOTIDE SEQUENCE</scope>
    <source>
        <strain evidence="1">CAU 1638</strain>
    </source>
</reference>
<accession>A0A9X2L2A4</accession>
<dbReference type="GO" id="GO:0003677">
    <property type="term" value="F:DNA binding"/>
    <property type="evidence" value="ECO:0007669"/>
    <property type="project" value="InterPro"/>
</dbReference>
<dbReference type="AlphaFoldDB" id="A0A9X2L2A4"/>
<dbReference type="InterPro" id="IPR011067">
    <property type="entry name" value="Plasmid_toxin/cell-grow_inhib"/>
</dbReference>
<name>A0A9X2L2A4_9BACT</name>
<dbReference type="Gene3D" id="2.30.30.110">
    <property type="match status" value="1"/>
</dbReference>
<proteinExistence type="predicted"/>
<dbReference type="RefSeq" id="WP_255133536.1">
    <property type="nucleotide sequence ID" value="NZ_JANDBC010000001.1"/>
</dbReference>
<evidence type="ECO:0000313" key="1">
    <source>
        <dbReference type="EMBL" id="MCP9290987.1"/>
    </source>
</evidence>
<sequence>MTFRRWDIVLLPFPFTNLNATKKRPALVISPNEYNSGPDLVVMFVTSNLKARSKIGDYIIQEWEESGLPKPSMTRMKFATIDKTLAIKKIAELTGNDQAALKLKLQKFLGI</sequence>
<keyword evidence="2" id="KW-1185">Reference proteome</keyword>
<dbReference type="SUPFAM" id="SSF50118">
    <property type="entry name" value="Cell growth inhibitor/plasmid maintenance toxic component"/>
    <property type="match status" value="1"/>
</dbReference>
<organism evidence="1 2">
    <name type="scientific">Gracilimonas sediminicola</name>
    <dbReference type="NCBI Taxonomy" id="2952158"/>
    <lineage>
        <taxon>Bacteria</taxon>
        <taxon>Pseudomonadati</taxon>
        <taxon>Balneolota</taxon>
        <taxon>Balneolia</taxon>
        <taxon>Balneolales</taxon>
        <taxon>Balneolaceae</taxon>
        <taxon>Gracilimonas</taxon>
    </lineage>
</organism>
<dbReference type="EMBL" id="JANDBC010000001">
    <property type="protein sequence ID" value="MCP9290987.1"/>
    <property type="molecule type" value="Genomic_DNA"/>
</dbReference>
<dbReference type="Pfam" id="PF02452">
    <property type="entry name" value="PemK_toxin"/>
    <property type="match status" value="1"/>
</dbReference>
<evidence type="ECO:0000313" key="2">
    <source>
        <dbReference type="Proteomes" id="UP001139125"/>
    </source>
</evidence>
<dbReference type="InterPro" id="IPR003477">
    <property type="entry name" value="PemK-like"/>
</dbReference>
<dbReference type="Proteomes" id="UP001139125">
    <property type="component" value="Unassembled WGS sequence"/>
</dbReference>
<gene>
    <name evidence="1" type="ORF">NM125_05280</name>
</gene>